<dbReference type="KEGG" id="meh:M301_0654"/>
<dbReference type="PANTHER" id="PTHR30327">
    <property type="entry name" value="UNCHARACTERIZED PROTEIN YQGE"/>
    <property type="match status" value="1"/>
</dbReference>
<dbReference type="PANTHER" id="PTHR30327:SF1">
    <property type="entry name" value="UPF0301 PROTEIN YQGE"/>
    <property type="match status" value="1"/>
</dbReference>
<evidence type="ECO:0000313" key="4">
    <source>
        <dbReference type="Proteomes" id="UP000000383"/>
    </source>
</evidence>
<evidence type="ECO:0000256" key="1">
    <source>
        <dbReference type="ARBA" id="ARBA00009600"/>
    </source>
</evidence>
<reference evidence="4" key="1">
    <citation type="submission" date="2010-05" db="EMBL/GenBank/DDBJ databases">
        <title>Complete sequence of Methylotenera sp. 301.</title>
        <authorList>
            <person name="Lucas S."/>
            <person name="Copeland A."/>
            <person name="Lapidus A."/>
            <person name="Cheng J.-F."/>
            <person name="Bruce D."/>
            <person name="Goodwin L."/>
            <person name="Pitluck S."/>
            <person name="Clum A."/>
            <person name="Land M."/>
            <person name="Hauser L."/>
            <person name="Kyrpides N."/>
            <person name="Ivanova N."/>
            <person name="Chistoservova L."/>
            <person name="Kalyuzhnaya M."/>
            <person name="Woyke T."/>
        </authorList>
    </citation>
    <scope>NUCLEOTIDE SEQUENCE [LARGE SCALE GENOMIC DNA]</scope>
    <source>
        <strain evidence="4">301</strain>
    </source>
</reference>
<reference evidence="3 4" key="2">
    <citation type="journal article" date="2011" name="J. Bacteriol.">
        <title>Genomes of three methylotrophs from a single niche uncover genetic and metabolic divergence of Methylophilaceae.</title>
        <authorList>
            <person name="Lapidus A."/>
            <person name="Clum A."/>
            <person name="Labutti K."/>
            <person name="Kaluzhnaya M.G."/>
            <person name="Lim S."/>
            <person name="Beck D.A."/>
            <person name="Glavina Del Rio T."/>
            <person name="Nolan M."/>
            <person name="Mavromatis K."/>
            <person name="Huntemann M."/>
            <person name="Lucas S."/>
            <person name="Lidstrom M.E."/>
            <person name="Ivanova N."/>
            <person name="Chistoserdova L."/>
        </authorList>
    </citation>
    <scope>NUCLEOTIDE SEQUENCE [LARGE SCALE GENOMIC DNA]</scope>
    <source>
        <strain evidence="3 4">301</strain>
    </source>
</reference>
<dbReference type="Proteomes" id="UP000000383">
    <property type="component" value="Chromosome"/>
</dbReference>
<dbReference type="HAMAP" id="MF_00758">
    <property type="entry name" value="UPF0301"/>
    <property type="match status" value="1"/>
</dbReference>
<dbReference type="STRING" id="666681.M301_0654"/>
<accession>D7DNM1</accession>
<keyword evidence="4" id="KW-1185">Reference proteome</keyword>
<dbReference type="NCBIfam" id="NF001266">
    <property type="entry name" value="PRK00228.1-1"/>
    <property type="match status" value="1"/>
</dbReference>
<dbReference type="GO" id="GO:0005829">
    <property type="term" value="C:cytosol"/>
    <property type="evidence" value="ECO:0007669"/>
    <property type="project" value="TreeGrafter"/>
</dbReference>
<dbReference type="eggNOG" id="COG1678">
    <property type="taxonomic scope" value="Bacteria"/>
</dbReference>
<dbReference type="EMBL" id="CP002056">
    <property type="protein sequence ID" value="ADI29038.1"/>
    <property type="molecule type" value="Genomic_DNA"/>
</dbReference>
<comment type="similarity">
    <text evidence="1 2">Belongs to the UPF0301 (AlgH) family.</text>
</comment>
<protein>
    <recommendedName>
        <fullName evidence="2">UPF0301 protein M301_0654</fullName>
    </recommendedName>
</protein>
<dbReference type="InterPro" id="IPR003774">
    <property type="entry name" value="AlgH-like"/>
</dbReference>
<dbReference type="OrthoDB" id="9807486at2"/>
<sequence>MENINLTGHFLIAMPAMTDPFFAKSVTFICTHNQEGAMGVMINRPTDITYDTLFEKIKVELLNFAVADTPVLYGGPVQPERGFVLHETSAGEWDSTITIAENTALTTSKDILESVAIGSGPAKMLLTLGYAGWTPGQLEEEIKQNSWLSVQAKDVETLHKILYELDYDEKLNATMALLGVDPAMLSDVAGHA</sequence>
<proteinExistence type="inferred from homology"/>
<organism evidence="3 4">
    <name type="scientific">Methylotenera versatilis (strain 301)</name>
    <dbReference type="NCBI Taxonomy" id="666681"/>
    <lineage>
        <taxon>Bacteria</taxon>
        <taxon>Pseudomonadati</taxon>
        <taxon>Pseudomonadota</taxon>
        <taxon>Betaproteobacteria</taxon>
        <taxon>Nitrosomonadales</taxon>
        <taxon>Methylophilaceae</taxon>
        <taxon>Methylotenera</taxon>
    </lineage>
</organism>
<dbReference type="HOGENOM" id="CLU_057596_1_0_4"/>
<dbReference type="RefSeq" id="WP_013147354.1">
    <property type="nucleotide sequence ID" value="NC_014207.1"/>
</dbReference>
<dbReference type="AlphaFoldDB" id="D7DNM1"/>
<evidence type="ECO:0000256" key="2">
    <source>
        <dbReference type="HAMAP-Rule" id="MF_00758"/>
    </source>
</evidence>
<dbReference type="Pfam" id="PF02622">
    <property type="entry name" value="DUF179"/>
    <property type="match status" value="1"/>
</dbReference>
<gene>
    <name evidence="3" type="ordered locus">M301_0654</name>
</gene>
<evidence type="ECO:0000313" key="3">
    <source>
        <dbReference type="EMBL" id="ADI29038.1"/>
    </source>
</evidence>
<dbReference type="Gene3D" id="3.40.1740.10">
    <property type="entry name" value="VC0467-like"/>
    <property type="match status" value="1"/>
</dbReference>
<dbReference type="SUPFAM" id="SSF143456">
    <property type="entry name" value="VC0467-like"/>
    <property type="match status" value="1"/>
</dbReference>
<name>D7DNM1_METV0</name>